<comment type="caution">
    <text evidence="1">The sequence shown here is derived from an EMBL/GenBank/DDBJ whole genome shotgun (WGS) entry which is preliminary data.</text>
</comment>
<dbReference type="Proteomes" id="UP000294958">
    <property type="component" value="Unassembled WGS sequence"/>
</dbReference>
<protein>
    <submittedName>
        <fullName evidence="1">Uncharacterized protein</fullName>
    </submittedName>
</protein>
<name>A0A4R6Y6V8_9HYPH</name>
<evidence type="ECO:0000313" key="1">
    <source>
        <dbReference type="EMBL" id="TDR28898.1"/>
    </source>
</evidence>
<dbReference type="EMBL" id="SNZF01000055">
    <property type="protein sequence ID" value="TDR28898.1"/>
    <property type="molecule type" value="Genomic_DNA"/>
</dbReference>
<evidence type="ECO:0000313" key="2">
    <source>
        <dbReference type="Proteomes" id="UP000294958"/>
    </source>
</evidence>
<keyword evidence="2" id="KW-1185">Reference proteome</keyword>
<organism evidence="1 2">
    <name type="scientific">Aquamicrobium defluvii</name>
    <dbReference type="NCBI Taxonomy" id="69279"/>
    <lineage>
        <taxon>Bacteria</taxon>
        <taxon>Pseudomonadati</taxon>
        <taxon>Pseudomonadota</taxon>
        <taxon>Alphaproteobacteria</taxon>
        <taxon>Hyphomicrobiales</taxon>
        <taxon>Phyllobacteriaceae</taxon>
        <taxon>Aquamicrobium</taxon>
    </lineage>
</organism>
<dbReference type="AlphaFoldDB" id="A0A4R6Y6V8"/>
<sequence>MSKITLIEPTDATSALSGISVDVPGVSTRCAV</sequence>
<reference evidence="1 2" key="1">
    <citation type="submission" date="2019-03" db="EMBL/GenBank/DDBJ databases">
        <title>Genomic Encyclopedia of Type Strains, Phase IV (KMG-IV): sequencing the most valuable type-strain genomes for metagenomic binning, comparative biology and taxonomic classification.</title>
        <authorList>
            <person name="Goeker M."/>
        </authorList>
    </citation>
    <scope>NUCLEOTIDE SEQUENCE [LARGE SCALE GENOMIC DNA]</scope>
    <source>
        <strain evidence="1 2">DSM 11603</strain>
    </source>
</reference>
<proteinExistence type="predicted"/>
<gene>
    <name evidence="1" type="ORF">DES43_1559</name>
</gene>
<accession>A0A4R6Y6V8</accession>